<reference evidence="2" key="2">
    <citation type="submission" date="2011-09" db="EMBL/GenBank/DDBJ databases">
        <authorList>
            <consortium name="US DOE Joint Genome Institute (JGI-PGF)"/>
            <person name="Aerts A."/>
            <person name="Grimwood J."/>
            <person name="Schmutz J."/>
            <person name="Lucas S."/>
            <person name="Hammon N."/>
            <person name="Glavina del Rio T."/>
            <person name="Dalin E."/>
            <person name="Tice H."/>
            <person name="Pitluck S."/>
            <person name="Dehal P."/>
            <person name="Chapman J."/>
            <person name="Putman N.H."/>
            <person name="Salamov A.A."/>
            <person name="Terry A."/>
            <person name="Rokhsar D.S."/>
            <person name="Boore J.L."/>
            <person name="Tripathy S."/>
            <person name="Tyler B.M."/>
            <person name="Grigoriev I.V."/>
        </authorList>
    </citation>
    <scope>NUCLEOTIDE SEQUENCE</scope>
    <source>
        <strain evidence="2">P6497</strain>
    </source>
</reference>
<sequence length="146" mass="15591">MAPAEGDAPEARTQGDDAQERASQLGDASKASESQETPAEASPSGNERRVHFAGNNDDKEGDSGEGHVDEDGDEVMEGSTVNVEAKESDERLNADSAASSHLNAVSISLKRGFSHIPQLSLHHFSAEVTSTRSRLDTLHSPQYQFT</sequence>
<gene>
    <name evidence="3" type="ORF">PHYSODRAFT_331985</name>
    <name evidence="2" type="ORF">PHYSODRAFT_343004</name>
</gene>
<feature type="compositionally biased region" description="Basic and acidic residues" evidence="1">
    <location>
        <begin position="84"/>
        <end position="93"/>
    </location>
</feature>
<dbReference type="Proteomes" id="UP000002640">
    <property type="component" value="Unassembled WGS sequence"/>
</dbReference>
<dbReference type="EMBL" id="JH159174">
    <property type="protein sequence ID" value="EGZ04821.1"/>
    <property type="molecule type" value="Genomic_DNA"/>
</dbReference>
<evidence type="ECO:0000256" key="1">
    <source>
        <dbReference type="SAM" id="MobiDB-lite"/>
    </source>
</evidence>
<feature type="compositionally biased region" description="Basic and acidic residues" evidence="1">
    <location>
        <begin position="46"/>
        <end position="69"/>
    </location>
</feature>
<dbReference type="KEGG" id="psoj:PHYSODRAFT_343004"/>
<accession>G5AI96</accession>
<dbReference type="InParanoid" id="G5AI96"/>
<feature type="compositionally biased region" description="Basic and acidic residues" evidence="1">
    <location>
        <begin position="9"/>
        <end position="20"/>
    </location>
</feature>
<reference evidence="2 4" key="1">
    <citation type="journal article" date="2006" name="Science">
        <title>Phytophthora genome sequences uncover evolutionary origins and mechanisms of pathogenesis.</title>
        <authorList>
            <person name="Tyler B.M."/>
            <person name="Tripathy S."/>
            <person name="Zhang X."/>
            <person name="Dehal P."/>
            <person name="Jiang R.H."/>
            <person name="Aerts A."/>
            <person name="Arredondo F.D."/>
            <person name="Baxter L."/>
            <person name="Bensasson D."/>
            <person name="Beynon J.L."/>
            <person name="Chapman J."/>
            <person name="Damasceno C.M."/>
            <person name="Dorrance A.E."/>
            <person name="Dou D."/>
            <person name="Dickerman A.W."/>
            <person name="Dubchak I.L."/>
            <person name="Garbelotto M."/>
            <person name="Gijzen M."/>
            <person name="Gordon S.G."/>
            <person name="Govers F."/>
            <person name="Grunwald N.J."/>
            <person name="Huang W."/>
            <person name="Ivors K.L."/>
            <person name="Jones R.W."/>
            <person name="Kamoun S."/>
            <person name="Krampis K."/>
            <person name="Lamour K.H."/>
            <person name="Lee M.K."/>
            <person name="McDonald W.H."/>
            <person name="Medina M."/>
            <person name="Meijer H.J."/>
            <person name="Nordberg E.K."/>
            <person name="Maclean D.J."/>
            <person name="Ospina-Giraldo M.D."/>
            <person name="Morris P.F."/>
            <person name="Phuntumart V."/>
            <person name="Putnam N.H."/>
            <person name="Rash S."/>
            <person name="Rose J.K."/>
            <person name="Sakihama Y."/>
            <person name="Salamov A.A."/>
            <person name="Savidor A."/>
            <person name="Scheuring C.F."/>
            <person name="Smith B.M."/>
            <person name="Sobral B.W."/>
            <person name="Terry A."/>
            <person name="Torto-Alalibo T.A."/>
            <person name="Win J."/>
            <person name="Xu Z."/>
            <person name="Zhang H."/>
            <person name="Grigoriev I.V."/>
            <person name="Rokhsar D.S."/>
            <person name="Boore J.L."/>
        </authorList>
    </citation>
    <scope>NUCLEOTIDE SEQUENCE [LARGE SCALE GENOMIC DNA]</scope>
    <source>
        <strain evidence="2 4">P6497</strain>
    </source>
</reference>
<protein>
    <submittedName>
        <fullName evidence="2">Uncharacterized protein</fullName>
    </submittedName>
</protein>
<feature type="region of interest" description="Disordered" evidence="1">
    <location>
        <begin position="1"/>
        <end position="99"/>
    </location>
</feature>
<dbReference type="RefSeq" id="XP_009527186.1">
    <property type="nucleotide sequence ID" value="XM_009528891.1"/>
</dbReference>
<dbReference type="AlphaFoldDB" id="G5AI96"/>
<evidence type="ECO:0000313" key="3">
    <source>
        <dbReference type="EMBL" id="EGZ18128.1"/>
    </source>
</evidence>
<organism evidence="4">
    <name type="scientific">Phytophthora sojae (strain P6497)</name>
    <name type="common">Soybean stem and root rot agent</name>
    <name type="synonym">Phytophthora megasperma f. sp. glycines</name>
    <dbReference type="NCBI Taxonomy" id="1094619"/>
    <lineage>
        <taxon>Eukaryota</taxon>
        <taxon>Sar</taxon>
        <taxon>Stramenopiles</taxon>
        <taxon>Oomycota</taxon>
        <taxon>Peronosporomycetes</taxon>
        <taxon>Peronosporales</taxon>
        <taxon>Peronosporaceae</taxon>
        <taxon>Phytophthora</taxon>
    </lineage>
</organism>
<evidence type="ECO:0000313" key="2">
    <source>
        <dbReference type="EMBL" id="EGZ04821.1"/>
    </source>
</evidence>
<dbReference type="GeneID" id="20646370"/>
<dbReference type="RefSeq" id="XP_009539797.1">
    <property type="nucleotide sequence ID" value="XM_009541502.1"/>
</dbReference>
<dbReference type="GeneID" id="20648432"/>
<name>G5AI96_PHYSP</name>
<dbReference type="KEGG" id="psoj:PHYSODRAFT_331985"/>
<proteinExistence type="predicted"/>
<evidence type="ECO:0000313" key="4">
    <source>
        <dbReference type="Proteomes" id="UP000002640"/>
    </source>
</evidence>
<dbReference type="EMBL" id="JH159154">
    <property type="protein sequence ID" value="EGZ18128.1"/>
    <property type="molecule type" value="Genomic_DNA"/>
</dbReference>
<keyword evidence="4" id="KW-1185">Reference proteome</keyword>